<dbReference type="GO" id="GO:0006355">
    <property type="term" value="P:regulation of DNA-templated transcription"/>
    <property type="evidence" value="ECO:0007669"/>
    <property type="project" value="UniProtKB-UniRule"/>
</dbReference>
<keyword evidence="9" id="KW-1185">Reference proteome</keyword>
<keyword evidence="6" id="KW-0539">Nucleus</keyword>
<dbReference type="PROSITE" id="PS50966">
    <property type="entry name" value="ZF_SWIM"/>
    <property type="match status" value="1"/>
</dbReference>
<dbReference type="SMART" id="SM00575">
    <property type="entry name" value="ZnF_PMZ"/>
    <property type="match status" value="1"/>
</dbReference>
<keyword evidence="4 6" id="KW-0862">Zinc</keyword>
<dbReference type="PANTHER" id="PTHR31669:SF251">
    <property type="entry name" value="PROTEIN FAR1-RELATED SEQUENCE"/>
    <property type="match status" value="1"/>
</dbReference>
<keyword evidence="3 5" id="KW-0863">Zinc-finger</keyword>
<dbReference type="InterPro" id="IPR007527">
    <property type="entry name" value="Znf_SWIM"/>
</dbReference>
<accession>A0A5A7Q7A9</accession>
<evidence type="ECO:0000256" key="6">
    <source>
        <dbReference type="RuleBase" id="RU367018"/>
    </source>
</evidence>
<comment type="subcellular location">
    <subcellularLocation>
        <location evidence="6">Nucleus</location>
    </subcellularLocation>
</comment>
<name>A0A5A7Q7A9_STRAF</name>
<proteinExistence type="inferred from homology"/>
<dbReference type="Pfam" id="PF04434">
    <property type="entry name" value="SWIM"/>
    <property type="match status" value="1"/>
</dbReference>
<comment type="function">
    <text evidence="6">Putative transcription activator involved in regulating light control of development.</text>
</comment>
<evidence type="ECO:0000256" key="1">
    <source>
        <dbReference type="ARBA" id="ARBA00005889"/>
    </source>
</evidence>
<dbReference type="InterPro" id="IPR006564">
    <property type="entry name" value="Znf_PMZ"/>
</dbReference>
<evidence type="ECO:0000313" key="8">
    <source>
        <dbReference type="EMBL" id="GER40822.1"/>
    </source>
</evidence>
<evidence type="ECO:0000256" key="2">
    <source>
        <dbReference type="ARBA" id="ARBA00022723"/>
    </source>
</evidence>
<evidence type="ECO:0000256" key="4">
    <source>
        <dbReference type="ARBA" id="ARBA00022833"/>
    </source>
</evidence>
<dbReference type="EMBL" id="BKCP01005961">
    <property type="protein sequence ID" value="GER40822.1"/>
    <property type="molecule type" value="Genomic_DNA"/>
</dbReference>
<comment type="caution">
    <text evidence="8">The sequence shown here is derived from an EMBL/GenBank/DDBJ whole genome shotgun (WGS) entry which is preliminary data.</text>
</comment>
<dbReference type="GO" id="GO:0005634">
    <property type="term" value="C:nucleus"/>
    <property type="evidence" value="ECO:0007669"/>
    <property type="project" value="UniProtKB-SubCell"/>
</dbReference>
<evidence type="ECO:0000256" key="5">
    <source>
        <dbReference type="PROSITE-ProRule" id="PRU00325"/>
    </source>
</evidence>
<gene>
    <name evidence="8" type="ORF">STAS_17508</name>
</gene>
<evidence type="ECO:0000259" key="7">
    <source>
        <dbReference type="PROSITE" id="PS50966"/>
    </source>
</evidence>
<dbReference type="OrthoDB" id="1723235at2759"/>
<evidence type="ECO:0000313" key="9">
    <source>
        <dbReference type="Proteomes" id="UP000325081"/>
    </source>
</evidence>
<protein>
    <recommendedName>
        <fullName evidence="6">Protein FAR1-RELATED SEQUENCE</fullName>
    </recommendedName>
</protein>
<comment type="similarity">
    <text evidence="1 6">Belongs to the FHY3/FAR1 family.</text>
</comment>
<reference evidence="9" key="1">
    <citation type="journal article" date="2019" name="Curr. Biol.">
        <title>Genome Sequence of Striga asiatica Provides Insight into the Evolution of Plant Parasitism.</title>
        <authorList>
            <person name="Yoshida S."/>
            <person name="Kim S."/>
            <person name="Wafula E.K."/>
            <person name="Tanskanen J."/>
            <person name="Kim Y.M."/>
            <person name="Honaas L."/>
            <person name="Yang Z."/>
            <person name="Spallek T."/>
            <person name="Conn C.E."/>
            <person name="Ichihashi Y."/>
            <person name="Cheong K."/>
            <person name="Cui S."/>
            <person name="Der J.P."/>
            <person name="Gundlach H."/>
            <person name="Jiao Y."/>
            <person name="Hori C."/>
            <person name="Ishida J.K."/>
            <person name="Kasahara H."/>
            <person name="Kiba T."/>
            <person name="Kim M.S."/>
            <person name="Koo N."/>
            <person name="Laohavisit A."/>
            <person name="Lee Y.H."/>
            <person name="Lumba S."/>
            <person name="McCourt P."/>
            <person name="Mortimer J.C."/>
            <person name="Mutuku J.M."/>
            <person name="Nomura T."/>
            <person name="Sasaki-Sekimoto Y."/>
            <person name="Seto Y."/>
            <person name="Wang Y."/>
            <person name="Wakatake T."/>
            <person name="Sakakibara H."/>
            <person name="Demura T."/>
            <person name="Yamaguchi S."/>
            <person name="Yoneyama K."/>
            <person name="Manabe R.I."/>
            <person name="Nelson D.C."/>
            <person name="Schulman A.H."/>
            <person name="Timko M.P."/>
            <person name="dePamphilis C.W."/>
            <person name="Choi D."/>
            <person name="Shirasu K."/>
        </authorList>
    </citation>
    <scope>NUCLEOTIDE SEQUENCE [LARGE SCALE GENOMIC DNA]</scope>
    <source>
        <strain evidence="9">cv. UVA1</strain>
    </source>
</reference>
<evidence type="ECO:0000256" key="3">
    <source>
        <dbReference type="ARBA" id="ARBA00022771"/>
    </source>
</evidence>
<sequence>MVFFIEFHVLRVSDDFFSCSCMMFESKGFICSHILRVFKFFDILELPDKYILSRWERKTRRFDPSKYKDIGHSFMQWNERMHSLFLRMSYQSSKSAVAHNIMEDMFEQNMDKVHEASMREEISKDGNTMKNVESAIENLKGLKMKEGKRRTKRMKPLHEARKKKAKKFNVQVEEAGLYVAVVEL</sequence>
<dbReference type="AlphaFoldDB" id="A0A5A7Q7A9"/>
<dbReference type="Proteomes" id="UP000325081">
    <property type="component" value="Unassembled WGS sequence"/>
</dbReference>
<feature type="domain" description="SWIM-type" evidence="7">
    <location>
        <begin position="7"/>
        <end position="42"/>
    </location>
</feature>
<keyword evidence="2 6" id="KW-0479">Metal-binding</keyword>
<dbReference type="InterPro" id="IPR031052">
    <property type="entry name" value="FHY3/FAR1"/>
</dbReference>
<dbReference type="GO" id="GO:0008270">
    <property type="term" value="F:zinc ion binding"/>
    <property type="evidence" value="ECO:0007669"/>
    <property type="project" value="UniProtKB-UniRule"/>
</dbReference>
<dbReference type="PANTHER" id="PTHR31669">
    <property type="entry name" value="PROTEIN FAR1-RELATED SEQUENCE 10-RELATED"/>
    <property type="match status" value="1"/>
</dbReference>
<organism evidence="8 9">
    <name type="scientific">Striga asiatica</name>
    <name type="common">Asiatic witchweed</name>
    <name type="synonym">Buchnera asiatica</name>
    <dbReference type="NCBI Taxonomy" id="4170"/>
    <lineage>
        <taxon>Eukaryota</taxon>
        <taxon>Viridiplantae</taxon>
        <taxon>Streptophyta</taxon>
        <taxon>Embryophyta</taxon>
        <taxon>Tracheophyta</taxon>
        <taxon>Spermatophyta</taxon>
        <taxon>Magnoliopsida</taxon>
        <taxon>eudicotyledons</taxon>
        <taxon>Gunneridae</taxon>
        <taxon>Pentapetalae</taxon>
        <taxon>asterids</taxon>
        <taxon>lamiids</taxon>
        <taxon>Lamiales</taxon>
        <taxon>Orobanchaceae</taxon>
        <taxon>Buchnereae</taxon>
        <taxon>Striga</taxon>
    </lineage>
</organism>